<comment type="caution">
    <text evidence="16">The sequence shown here is derived from an EMBL/GenBank/DDBJ whole genome shotgun (WGS) entry which is preliminary data.</text>
</comment>
<evidence type="ECO:0000256" key="3">
    <source>
        <dbReference type="ARBA" id="ARBA00004679"/>
    </source>
</evidence>
<evidence type="ECO:0000256" key="11">
    <source>
        <dbReference type="ARBA" id="ARBA00022840"/>
    </source>
</evidence>
<dbReference type="GO" id="GO:0006002">
    <property type="term" value="P:fructose 6-phosphate metabolic process"/>
    <property type="evidence" value="ECO:0007669"/>
    <property type="project" value="InterPro"/>
</dbReference>
<evidence type="ECO:0000256" key="5">
    <source>
        <dbReference type="ARBA" id="ARBA00022490"/>
    </source>
</evidence>
<keyword evidence="8" id="KW-0479">Metal-binding</keyword>
<dbReference type="InterPro" id="IPR015912">
    <property type="entry name" value="Phosphofructokinase_CS"/>
</dbReference>
<feature type="non-terminal residue" evidence="16">
    <location>
        <position position="257"/>
    </location>
</feature>
<dbReference type="Proteomes" id="UP000663873">
    <property type="component" value="Unassembled WGS sequence"/>
</dbReference>
<dbReference type="PRINTS" id="PR00476">
    <property type="entry name" value="PHFRCTKINASE"/>
</dbReference>
<keyword evidence="12" id="KW-0460">Magnesium</keyword>
<dbReference type="InterPro" id="IPR000023">
    <property type="entry name" value="Phosphofructokinase_dom"/>
</dbReference>
<keyword evidence="13" id="KW-0324">Glycolysis</keyword>
<evidence type="ECO:0000256" key="2">
    <source>
        <dbReference type="ARBA" id="ARBA00004496"/>
    </source>
</evidence>
<evidence type="ECO:0000313" key="16">
    <source>
        <dbReference type="EMBL" id="CAF4427430.1"/>
    </source>
</evidence>
<evidence type="ECO:0000313" key="17">
    <source>
        <dbReference type="Proteomes" id="UP000663873"/>
    </source>
</evidence>
<evidence type="ECO:0000256" key="14">
    <source>
        <dbReference type="ARBA" id="ARBA00048070"/>
    </source>
</evidence>
<comment type="cofactor">
    <cofactor evidence="1">
        <name>Mg(2+)</name>
        <dbReference type="ChEBI" id="CHEBI:18420"/>
    </cofactor>
</comment>
<dbReference type="GO" id="GO:0016208">
    <property type="term" value="F:AMP binding"/>
    <property type="evidence" value="ECO:0007669"/>
    <property type="project" value="TreeGrafter"/>
</dbReference>
<keyword evidence="10" id="KW-0418">Kinase</keyword>
<dbReference type="InterPro" id="IPR022953">
    <property type="entry name" value="ATP_PFK"/>
</dbReference>
<evidence type="ECO:0000256" key="8">
    <source>
        <dbReference type="ARBA" id="ARBA00022723"/>
    </source>
</evidence>
<dbReference type="GO" id="GO:0061621">
    <property type="term" value="P:canonical glycolysis"/>
    <property type="evidence" value="ECO:0007669"/>
    <property type="project" value="TreeGrafter"/>
</dbReference>
<comment type="catalytic activity">
    <reaction evidence="14">
        <text>beta-D-fructose 6-phosphate + ATP = beta-D-fructose 1,6-bisphosphate + ADP + H(+)</text>
        <dbReference type="Rhea" id="RHEA:16109"/>
        <dbReference type="ChEBI" id="CHEBI:15378"/>
        <dbReference type="ChEBI" id="CHEBI:30616"/>
        <dbReference type="ChEBI" id="CHEBI:32966"/>
        <dbReference type="ChEBI" id="CHEBI:57634"/>
        <dbReference type="ChEBI" id="CHEBI:456216"/>
        <dbReference type="EC" id="2.7.1.11"/>
    </reaction>
</comment>
<evidence type="ECO:0000256" key="9">
    <source>
        <dbReference type="ARBA" id="ARBA00022741"/>
    </source>
</evidence>
<name>A0A820QSC1_9BILA</name>
<keyword evidence="11" id="KW-0067">ATP-binding</keyword>
<evidence type="ECO:0000256" key="7">
    <source>
        <dbReference type="ARBA" id="ARBA00022679"/>
    </source>
</evidence>
<dbReference type="EMBL" id="CAJOBP010004032">
    <property type="protein sequence ID" value="CAF4427430.1"/>
    <property type="molecule type" value="Genomic_DNA"/>
</dbReference>
<dbReference type="UniPathway" id="UPA00109">
    <property type="reaction ID" value="UER00182"/>
</dbReference>
<gene>
    <name evidence="16" type="ORF">UJA718_LOCUS21064</name>
</gene>
<dbReference type="AlphaFoldDB" id="A0A820QSC1"/>
<keyword evidence="17" id="KW-1185">Reference proteome</keyword>
<evidence type="ECO:0000256" key="10">
    <source>
        <dbReference type="ARBA" id="ARBA00022777"/>
    </source>
</evidence>
<dbReference type="GO" id="GO:0070095">
    <property type="term" value="F:fructose-6-phosphate binding"/>
    <property type="evidence" value="ECO:0007669"/>
    <property type="project" value="TreeGrafter"/>
</dbReference>
<protein>
    <recommendedName>
        <fullName evidence="4">6-phosphofructokinase</fullName>
        <ecNumber evidence="4">2.7.1.11</ecNumber>
    </recommendedName>
</protein>
<keyword evidence="5" id="KW-0963">Cytoplasm</keyword>
<evidence type="ECO:0000256" key="1">
    <source>
        <dbReference type="ARBA" id="ARBA00001946"/>
    </source>
</evidence>
<reference evidence="16" key="1">
    <citation type="submission" date="2021-02" db="EMBL/GenBank/DDBJ databases">
        <authorList>
            <person name="Nowell W R."/>
        </authorList>
    </citation>
    <scope>NUCLEOTIDE SEQUENCE</scope>
</reference>
<dbReference type="EC" id="2.7.1.11" evidence="4"/>
<dbReference type="PROSITE" id="PS00433">
    <property type="entry name" value="PHOSPHOFRUCTOKINASE"/>
    <property type="match status" value="1"/>
</dbReference>
<dbReference type="GO" id="GO:0003872">
    <property type="term" value="F:6-phosphofructokinase activity"/>
    <property type="evidence" value="ECO:0007669"/>
    <property type="project" value="UniProtKB-EC"/>
</dbReference>
<proteinExistence type="predicted"/>
<keyword evidence="7" id="KW-0808">Transferase</keyword>
<dbReference type="GO" id="GO:0048029">
    <property type="term" value="F:monosaccharide binding"/>
    <property type="evidence" value="ECO:0007669"/>
    <property type="project" value="TreeGrafter"/>
</dbReference>
<evidence type="ECO:0000256" key="6">
    <source>
        <dbReference type="ARBA" id="ARBA00022533"/>
    </source>
</evidence>
<accession>A0A820QSC1</accession>
<evidence type="ECO:0000259" key="15">
    <source>
        <dbReference type="Pfam" id="PF00365"/>
    </source>
</evidence>
<organism evidence="16 17">
    <name type="scientific">Rotaria socialis</name>
    <dbReference type="NCBI Taxonomy" id="392032"/>
    <lineage>
        <taxon>Eukaryota</taxon>
        <taxon>Metazoa</taxon>
        <taxon>Spiralia</taxon>
        <taxon>Gnathifera</taxon>
        <taxon>Rotifera</taxon>
        <taxon>Eurotatoria</taxon>
        <taxon>Bdelloidea</taxon>
        <taxon>Philodinida</taxon>
        <taxon>Philodinidae</taxon>
        <taxon>Rotaria</taxon>
    </lineage>
</organism>
<evidence type="ECO:0000256" key="12">
    <source>
        <dbReference type="ARBA" id="ARBA00022842"/>
    </source>
</evidence>
<dbReference type="GO" id="GO:0042802">
    <property type="term" value="F:identical protein binding"/>
    <property type="evidence" value="ECO:0007669"/>
    <property type="project" value="TreeGrafter"/>
</dbReference>
<dbReference type="Pfam" id="PF00365">
    <property type="entry name" value="PFK"/>
    <property type="match status" value="1"/>
</dbReference>
<dbReference type="GO" id="GO:0046872">
    <property type="term" value="F:metal ion binding"/>
    <property type="evidence" value="ECO:0007669"/>
    <property type="project" value="UniProtKB-KW"/>
</dbReference>
<keyword evidence="9" id="KW-0547">Nucleotide-binding</keyword>
<dbReference type="Gene3D" id="3.40.50.460">
    <property type="entry name" value="Phosphofructokinase domain"/>
    <property type="match status" value="1"/>
</dbReference>
<comment type="subcellular location">
    <subcellularLocation>
        <location evidence="2">Cytoplasm</location>
    </subcellularLocation>
</comment>
<dbReference type="GO" id="GO:0030388">
    <property type="term" value="P:fructose 1,6-bisphosphate metabolic process"/>
    <property type="evidence" value="ECO:0007669"/>
    <property type="project" value="TreeGrafter"/>
</dbReference>
<dbReference type="InterPro" id="IPR035966">
    <property type="entry name" value="PKF_sf"/>
</dbReference>
<dbReference type="SUPFAM" id="SSF53784">
    <property type="entry name" value="Phosphofructokinase"/>
    <property type="match status" value="1"/>
</dbReference>
<evidence type="ECO:0000256" key="13">
    <source>
        <dbReference type="ARBA" id="ARBA00023152"/>
    </source>
</evidence>
<evidence type="ECO:0000256" key="4">
    <source>
        <dbReference type="ARBA" id="ARBA00012055"/>
    </source>
</evidence>
<comment type="pathway">
    <text evidence="3">Carbohydrate degradation; glycolysis; D-glyceraldehyde 3-phosphate and glycerone phosphate from D-glucose: step 3/4.</text>
</comment>
<sequence>QFQIPLICIPATISNNVPGTEFSIGADTALNEIVHICDKIKQSAQGSKRRIFVIETMGGYCGYLATMAALASGADQAYIYEEPFTIKDLIDDVDHLRKKMEGHLKRGLLLRNELANEHYTTEFITKLLQEEGKGVFSARSNVLGHMQQGGLPSPFDRAFGTKLGCKAVTYAVSLIEKAATEDGKVTCNTAESAVVLGLIKRQNEFTPVEILKANTDTEHRMPLEQWWLKLRPLLRILAKHESVYIGDFVETGLEDVD</sequence>
<dbReference type="PANTHER" id="PTHR13697">
    <property type="entry name" value="PHOSPHOFRUCTOKINASE"/>
    <property type="match status" value="1"/>
</dbReference>
<dbReference type="GO" id="GO:0005524">
    <property type="term" value="F:ATP binding"/>
    <property type="evidence" value="ECO:0007669"/>
    <property type="project" value="UniProtKB-KW"/>
</dbReference>
<keyword evidence="6" id="KW-0021">Allosteric enzyme</keyword>
<dbReference type="FunFam" id="3.40.50.460:FF:000008">
    <property type="entry name" value="ATP-dependent 6-phosphofructokinase"/>
    <property type="match status" value="1"/>
</dbReference>
<feature type="domain" description="Phosphofructokinase" evidence="15">
    <location>
        <begin position="3"/>
        <end position="169"/>
    </location>
</feature>
<dbReference type="GO" id="GO:0005945">
    <property type="term" value="C:6-phosphofructokinase complex"/>
    <property type="evidence" value="ECO:0007669"/>
    <property type="project" value="TreeGrafter"/>
</dbReference>
<dbReference type="PANTHER" id="PTHR13697:SF4">
    <property type="entry name" value="ATP-DEPENDENT 6-PHOSPHOFRUCTOKINASE"/>
    <property type="match status" value="1"/>
</dbReference>